<evidence type="ECO:0000313" key="3">
    <source>
        <dbReference type="EMBL" id="QSO49601.1"/>
    </source>
</evidence>
<dbReference type="PROSITE" id="PS51332">
    <property type="entry name" value="B12_BINDING"/>
    <property type="match status" value="1"/>
</dbReference>
<dbReference type="InterPro" id="IPR036843">
    <property type="entry name" value="KamE_N_sf"/>
</dbReference>
<dbReference type="Pfam" id="PF16554">
    <property type="entry name" value="OAM_dimer"/>
    <property type="match status" value="1"/>
</dbReference>
<evidence type="ECO:0000259" key="2">
    <source>
        <dbReference type="PROSITE" id="PS51332"/>
    </source>
</evidence>
<dbReference type="EMBL" id="CP071182">
    <property type="protein sequence ID" value="QSO49601.1"/>
    <property type="molecule type" value="Genomic_DNA"/>
</dbReference>
<dbReference type="Pfam" id="PF02310">
    <property type="entry name" value="B12-binding"/>
    <property type="match status" value="1"/>
</dbReference>
<gene>
    <name evidence="3" type="ORF">JZ786_00820</name>
</gene>
<dbReference type="SUPFAM" id="SSF117778">
    <property type="entry name" value="D-lysine 5,6-aminomutase beta subunit KamE, N-terminal domain"/>
    <property type="match status" value="1"/>
</dbReference>
<feature type="domain" description="B12-binding" evidence="2">
    <location>
        <begin position="139"/>
        <end position="278"/>
    </location>
</feature>
<dbReference type="GO" id="GO:0046983">
    <property type="term" value="F:protein dimerization activity"/>
    <property type="evidence" value="ECO:0007669"/>
    <property type="project" value="InterPro"/>
</dbReference>
<dbReference type="InterPro" id="IPR028991">
    <property type="entry name" value="KamE_N"/>
</dbReference>
<name>A0A9X7W2P1_9BACL</name>
<dbReference type="CDD" id="cd02067">
    <property type="entry name" value="B12-binding"/>
    <property type="match status" value="1"/>
</dbReference>
<organism evidence="3 4">
    <name type="scientific">Alicyclobacillus mengziensis</name>
    <dbReference type="NCBI Taxonomy" id="2931921"/>
    <lineage>
        <taxon>Bacteria</taxon>
        <taxon>Bacillati</taxon>
        <taxon>Bacillota</taxon>
        <taxon>Bacilli</taxon>
        <taxon>Bacillales</taxon>
        <taxon>Alicyclobacillaceae</taxon>
        <taxon>Alicyclobacillus</taxon>
    </lineage>
</organism>
<evidence type="ECO:0000256" key="1">
    <source>
        <dbReference type="SAM" id="MobiDB-lite"/>
    </source>
</evidence>
<reference evidence="3 4" key="1">
    <citation type="submission" date="2021-02" db="EMBL/GenBank/DDBJ databases">
        <title>Alicyclobacillus curvatus sp. nov. and Alicyclobacillus mengziensis sp. nov., two acidophilic bacteria isolated from acid mine drainage.</title>
        <authorList>
            <person name="Huang Y."/>
        </authorList>
    </citation>
    <scope>NUCLEOTIDE SEQUENCE [LARGE SCALE GENOMIC DNA]</scope>
    <source>
        <strain evidence="3 4">S30H14</strain>
    </source>
</reference>
<dbReference type="InterPro" id="IPR006158">
    <property type="entry name" value="Cobalamin-bd"/>
</dbReference>
<dbReference type="SUPFAM" id="SSF52242">
    <property type="entry name" value="Cobalamin (vitamin B12)-binding domain"/>
    <property type="match status" value="1"/>
</dbReference>
<sequence length="284" mass="30737">MEPFPSGAGDNREAGDDGAAADDGGSGDYRQRIAKADLTRVRPYGDTMDDGKVQLSFTLPVPDGPEAVEAARQLAAKMGLSETAVVHHEGIGEGFTFFVCYGKCLHTVDYAHIEVPKVTSETMDFYEINRYIREHIGRKVVVLGACTGTDAHTVGIDAIMNMKGYNGEYGLERYPEIEAYNLGSQVENEELVRKIIETNADAVLVSQVVTQKDVHIKNLGALVDLLEAQGLRERIVLVAGGPRITHELALELGYDAGFGPGTLAPDVASFVVQELVRRGQSGER</sequence>
<feature type="region of interest" description="Disordered" evidence="1">
    <location>
        <begin position="1"/>
        <end position="29"/>
    </location>
</feature>
<dbReference type="Gene3D" id="3.30.30.60">
    <property type="entry name" value="D-lysine 5,6-aminomutase beta subunit KamE, N-terminal domain"/>
    <property type="match status" value="1"/>
</dbReference>
<dbReference type="KEGG" id="afx:JZ786_00820"/>
<accession>A0A9X7W2P1</accession>
<keyword evidence="4" id="KW-1185">Reference proteome</keyword>
<dbReference type="GO" id="GO:0031419">
    <property type="term" value="F:cobalamin binding"/>
    <property type="evidence" value="ECO:0007669"/>
    <property type="project" value="InterPro"/>
</dbReference>
<protein>
    <submittedName>
        <fullName evidence="3">Cobalamin-dependent protein</fullName>
    </submittedName>
</protein>
<proteinExistence type="predicted"/>
<dbReference type="InterPro" id="IPR036724">
    <property type="entry name" value="Cobalamin-bd_sf"/>
</dbReference>
<dbReference type="AlphaFoldDB" id="A0A9X7W2P1"/>
<dbReference type="GO" id="GO:0046872">
    <property type="term" value="F:metal ion binding"/>
    <property type="evidence" value="ECO:0007669"/>
    <property type="project" value="InterPro"/>
</dbReference>
<evidence type="ECO:0000313" key="4">
    <source>
        <dbReference type="Proteomes" id="UP000663505"/>
    </source>
</evidence>
<dbReference type="Proteomes" id="UP000663505">
    <property type="component" value="Chromosome"/>
</dbReference>
<dbReference type="Gene3D" id="3.40.50.280">
    <property type="entry name" value="Cobalamin-binding domain"/>
    <property type="match status" value="1"/>
</dbReference>